<evidence type="ECO:0000313" key="2">
    <source>
        <dbReference type="Proteomes" id="UP000663873"/>
    </source>
</evidence>
<accession>A0A821YER9</accession>
<evidence type="ECO:0000313" key="1">
    <source>
        <dbReference type="EMBL" id="CAF4963840.1"/>
    </source>
</evidence>
<proteinExistence type="predicted"/>
<reference evidence="1" key="1">
    <citation type="submission" date="2021-02" db="EMBL/GenBank/DDBJ databases">
        <authorList>
            <person name="Nowell W R."/>
        </authorList>
    </citation>
    <scope>NUCLEOTIDE SEQUENCE</scope>
</reference>
<comment type="caution">
    <text evidence="1">The sequence shown here is derived from an EMBL/GenBank/DDBJ whole genome shotgun (WGS) entry which is preliminary data.</text>
</comment>
<gene>
    <name evidence="1" type="ORF">UJA718_LOCUS48392</name>
</gene>
<organism evidence="1 2">
    <name type="scientific">Rotaria socialis</name>
    <dbReference type="NCBI Taxonomy" id="392032"/>
    <lineage>
        <taxon>Eukaryota</taxon>
        <taxon>Metazoa</taxon>
        <taxon>Spiralia</taxon>
        <taxon>Gnathifera</taxon>
        <taxon>Rotifera</taxon>
        <taxon>Eurotatoria</taxon>
        <taxon>Bdelloidea</taxon>
        <taxon>Philodinida</taxon>
        <taxon>Philodinidae</taxon>
        <taxon>Rotaria</taxon>
    </lineage>
</organism>
<dbReference type="AlphaFoldDB" id="A0A821YER9"/>
<protein>
    <submittedName>
        <fullName evidence="1">Uncharacterized protein</fullName>
    </submittedName>
</protein>
<keyword evidence="2" id="KW-1185">Reference proteome</keyword>
<sequence length="50" mass="5681">INMPVYNIELERTELKEIIAAESTTKQRLGRLGRTQPGEFDALYNYAPGI</sequence>
<dbReference type="Proteomes" id="UP000663873">
    <property type="component" value="Unassembled WGS sequence"/>
</dbReference>
<dbReference type="EMBL" id="CAJOBP010096506">
    <property type="protein sequence ID" value="CAF4963840.1"/>
    <property type="molecule type" value="Genomic_DNA"/>
</dbReference>
<name>A0A821YER9_9BILA</name>
<feature type="non-terminal residue" evidence="1">
    <location>
        <position position="1"/>
    </location>
</feature>